<reference evidence="4 5" key="1">
    <citation type="journal article" date="2012" name="BMC Genomics">
        <title>Complete genome sequence of Saccharothrix espanaensis DSM 44229T and comparison to the other completely sequenced Pseudonocardiaceae.</title>
        <authorList>
            <person name="Strobel T."/>
            <person name="Al-Dilaimi A."/>
            <person name="Blom J."/>
            <person name="Gessner A."/>
            <person name="Kalinowski J."/>
            <person name="Luzhetska M."/>
            <person name="Puhler A."/>
            <person name="Szczepanowski R."/>
            <person name="Bechthold A."/>
            <person name="Ruckert C."/>
        </authorList>
    </citation>
    <scope>NUCLEOTIDE SEQUENCE [LARGE SCALE GENOMIC DNA]</scope>
    <source>
        <strain evidence="5">ATCC 51144 / DSM 44229 / JCM 9112 / NBRC 15066 / NRRL 15764</strain>
    </source>
</reference>
<accession>K0K4G1</accession>
<dbReference type="InterPro" id="IPR011006">
    <property type="entry name" value="CheY-like_superfamily"/>
</dbReference>
<dbReference type="KEGG" id="sesp:BN6_44740"/>
<evidence type="ECO:0000256" key="2">
    <source>
        <dbReference type="PROSITE-ProRule" id="PRU00169"/>
    </source>
</evidence>
<dbReference type="STRING" id="1179773.BN6_44740"/>
<dbReference type="Gene3D" id="3.40.50.2300">
    <property type="match status" value="1"/>
</dbReference>
<organism evidence="4 5">
    <name type="scientific">Saccharothrix espanaensis (strain ATCC 51144 / DSM 44229 / JCM 9112 / NBRC 15066 / NRRL 15764)</name>
    <dbReference type="NCBI Taxonomy" id="1179773"/>
    <lineage>
        <taxon>Bacteria</taxon>
        <taxon>Bacillati</taxon>
        <taxon>Actinomycetota</taxon>
        <taxon>Actinomycetes</taxon>
        <taxon>Pseudonocardiales</taxon>
        <taxon>Pseudonocardiaceae</taxon>
        <taxon>Saccharothrix</taxon>
    </lineage>
</organism>
<dbReference type="InterPro" id="IPR039420">
    <property type="entry name" value="WalR-like"/>
</dbReference>
<dbReference type="InterPro" id="IPR001789">
    <property type="entry name" value="Sig_transdc_resp-reg_receiver"/>
</dbReference>
<feature type="domain" description="Response regulatory" evidence="3">
    <location>
        <begin position="62"/>
        <end position="171"/>
    </location>
</feature>
<evidence type="ECO:0000313" key="4">
    <source>
        <dbReference type="EMBL" id="CCH31754.1"/>
    </source>
</evidence>
<dbReference type="GO" id="GO:0006355">
    <property type="term" value="P:regulation of DNA-templated transcription"/>
    <property type="evidence" value="ECO:0007669"/>
    <property type="project" value="InterPro"/>
</dbReference>
<dbReference type="GO" id="GO:0003677">
    <property type="term" value="F:DNA binding"/>
    <property type="evidence" value="ECO:0007669"/>
    <property type="project" value="UniProtKB-KW"/>
</dbReference>
<dbReference type="InterPro" id="IPR016032">
    <property type="entry name" value="Sig_transdc_resp-reg_C-effctor"/>
</dbReference>
<evidence type="ECO:0000256" key="1">
    <source>
        <dbReference type="ARBA" id="ARBA00023125"/>
    </source>
</evidence>
<dbReference type="AlphaFoldDB" id="K0K4G1"/>
<name>K0K4G1_SACES</name>
<evidence type="ECO:0000259" key="3">
    <source>
        <dbReference type="PROSITE" id="PS50110"/>
    </source>
</evidence>
<gene>
    <name evidence="4" type="ordered locus">BN6_44740</name>
</gene>
<dbReference type="SUPFAM" id="SSF52172">
    <property type="entry name" value="CheY-like"/>
    <property type="match status" value="1"/>
</dbReference>
<protein>
    <submittedName>
        <fullName evidence="4">Response regulator receiver protein</fullName>
    </submittedName>
</protein>
<dbReference type="BioCyc" id="SESP1179773:BN6_RS21660-MONOMER"/>
<keyword evidence="5" id="KW-1185">Reference proteome</keyword>
<dbReference type="PANTHER" id="PTHR43214">
    <property type="entry name" value="TWO-COMPONENT RESPONSE REGULATOR"/>
    <property type="match status" value="1"/>
</dbReference>
<keyword evidence="1" id="KW-0238">DNA-binding</keyword>
<dbReference type="EMBL" id="HE804045">
    <property type="protein sequence ID" value="CCH31754.1"/>
    <property type="molecule type" value="Genomic_DNA"/>
</dbReference>
<dbReference type="SUPFAM" id="SSF46894">
    <property type="entry name" value="C-terminal effector domain of the bipartite response regulators"/>
    <property type="match status" value="1"/>
</dbReference>
<dbReference type="eggNOG" id="COG2197">
    <property type="taxonomic scope" value="Bacteria"/>
</dbReference>
<comment type="caution">
    <text evidence="2">Lacks conserved residue(s) required for the propagation of feature annotation.</text>
</comment>
<dbReference type="Proteomes" id="UP000006281">
    <property type="component" value="Chromosome"/>
</dbReference>
<dbReference type="SMART" id="SM00421">
    <property type="entry name" value="HTH_LUXR"/>
    <property type="match status" value="1"/>
</dbReference>
<dbReference type="GO" id="GO:0000160">
    <property type="term" value="P:phosphorelay signal transduction system"/>
    <property type="evidence" value="ECO:0007669"/>
    <property type="project" value="InterPro"/>
</dbReference>
<dbReference type="InterPro" id="IPR000792">
    <property type="entry name" value="Tscrpt_reg_LuxR_C"/>
</dbReference>
<proteinExistence type="predicted"/>
<dbReference type="HOGENOM" id="CLU_094577_0_0_11"/>
<dbReference type="PROSITE" id="PS50110">
    <property type="entry name" value="RESPONSE_REGULATORY"/>
    <property type="match status" value="1"/>
</dbReference>
<evidence type="ECO:0000313" key="5">
    <source>
        <dbReference type="Proteomes" id="UP000006281"/>
    </source>
</evidence>
<sequence length="257" mass="27747">MLSGRNLTADGGFRTGWRQPARRSRHDLRAFAEIVRRAPLGAERRRYPWSPGKGSPVPVVARIAVVDPLPLFRQGVASVLSAAGHSVETPTDVSLWLRRAKSSVVLLTVRSERDWDLLDRLCGAAGHHLVIAVLDAESAVLGARAVRTGARSVLARDVAADTLRQTVEATIGGQAVMPADVAAALAGGTPPNGQRALSAEQLSWLRQLASGSTVTQMADRAGYSERAMFRLLQAVYRQMGVRTRLEAIMRAQESGWL</sequence>
<dbReference type="PATRIC" id="fig|1179773.3.peg.4481"/>